<protein>
    <submittedName>
        <fullName evidence="1">Uncharacterized protein</fullName>
    </submittedName>
</protein>
<proteinExistence type="predicted"/>
<reference evidence="1" key="1">
    <citation type="journal article" date="2020" name="Stud. Mycol.">
        <title>101 Dothideomycetes genomes: a test case for predicting lifestyles and emergence of pathogens.</title>
        <authorList>
            <person name="Haridas S."/>
            <person name="Albert R."/>
            <person name="Binder M."/>
            <person name="Bloem J."/>
            <person name="Labutti K."/>
            <person name="Salamov A."/>
            <person name="Andreopoulos B."/>
            <person name="Baker S."/>
            <person name="Barry K."/>
            <person name="Bills G."/>
            <person name="Bluhm B."/>
            <person name="Cannon C."/>
            <person name="Castanera R."/>
            <person name="Culley D."/>
            <person name="Daum C."/>
            <person name="Ezra D."/>
            <person name="Gonzalez J."/>
            <person name="Henrissat B."/>
            <person name="Kuo A."/>
            <person name="Liang C."/>
            <person name="Lipzen A."/>
            <person name="Lutzoni F."/>
            <person name="Magnuson J."/>
            <person name="Mondo S."/>
            <person name="Nolan M."/>
            <person name="Ohm R."/>
            <person name="Pangilinan J."/>
            <person name="Park H.-J."/>
            <person name="Ramirez L."/>
            <person name="Alfaro M."/>
            <person name="Sun H."/>
            <person name="Tritt A."/>
            <person name="Yoshinaga Y."/>
            <person name="Zwiers L.-H."/>
            <person name="Turgeon B."/>
            <person name="Goodwin S."/>
            <person name="Spatafora J."/>
            <person name="Crous P."/>
            <person name="Grigoriev I."/>
        </authorList>
    </citation>
    <scope>NUCLEOTIDE SEQUENCE</scope>
    <source>
        <strain evidence="1">ATCC 200398</strain>
    </source>
</reference>
<dbReference type="EMBL" id="MU003536">
    <property type="protein sequence ID" value="KAF2464458.1"/>
    <property type="molecule type" value="Genomic_DNA"/>
</dbReference>
<name>A0ACB6QBV9_9PLEO</name>
<keyword evidence="2" id="KW-1185">Reference proteome</keyword>
<accession>A0ACB6QBV9</accession>
<evidence type="ECO:0000313" key="1">
    <source>
        <dbReference type="EMBL" id="KAF2464458.1"/>
    </source>
</evidence>
<dbReference type="Proteomes" id="UP000799755">
    <property type="component" value="Unassembled WGS sequence"/>
</dbReference>
<gene>
    <name evidence="1" type="ORF">BDR25DRAFT_361524</name>
</gene>
<evidence type="ECO:0000313" key="2">
    <source>
        <dbReference type="Proteomes" id="UP000799755"/>
    </source>
</evidence>
<organism evidence="1 2">
    <name type="scientific">Lindgomyces ingoldianus</name>
    <dbReference type="NCBI Taxonomy" id="673940"/>
    <lineage>
        <taxon>Eukaryota</taxon>
        <taxon>Fungi</taxon>
        <taxon>Dikarya</taxon>
        <taxon>Ascomycota</taxon>
        <taxon>Pezizomycotina</taxon>
        <taxon>Dothideomycetes</taxon>
        <taxon>Pleosporomycetidae</taxon>
        <taxon>Pleosporales</taxon>
        <taxon>Lindgomycetaceae</taxon>
        <taxon>Lindgomyces</taxon>
    </lineage>
</organism>
<sequence>MQPAAPLAHRKCLKGCAPNLQKRLGVTFTAGNEEIPSYACAHSAYHLICKEPSLKEQMVLPRRFRKTARKSRPIYEDETKPKEEGLRAALKRRNSWADRHPGINWKSGKCYGSFAGLLNFVTNQVLRRGSKVTSRSWSQRNEFVQTSCQPFMPQATSFNPKIVSLRPTAQTPVHPQAIPAALSNGSDPALGPSRHSAILKSRVLSEPFPITATLSDMLGAPIIASRGEATRHATPLKQQVITLSPPNSGSPLLSAWSFETTGFPSRTRVRVTTPCGVAKASPRKKKCYYPTHQVEGNVFSGARTLSVRRGLDAVIKKNECVWLIEMSKYSETLCDAQRRQQAITRIVEPPVQLYCSFLGDENSCPTCYMKVGMEWNKETHHDFCPTFFSQDNSHTLLSFKVPGFKMWNDHPALSCTVELDEILKVDNDIGIFLHYQKQNISFSFSVLHTTAAGTAIFAAETRNIFYASGMSCTQHILMLCHIQRGILNFPKYLGFTAWSLKTCLPFRWYCLPIFKTYQAAIMVNTRATLAHDWKRSHAPHLRGGLSTHTIITLPSRANFLFTSEVHACTFHNLQQFLISCHDESTSFYPLSRAITRFKIQLTLNANQRRHHPVRISGWSTPGIRVKDQHVDISLDVPLSSNAAALDPLGKYHENLVNTSMHVE</sequence>
<comment type="caution">
    <text evidence="1">The sequence shown here is derived from an EMBL/GenBank/DDBJ whole genome shotgun (WGS) entry which is preliminary data.</text>
</comment>